<organism evidence="1">
    <name type="scientific">Litopenaeus vannamei majanivirus Nimav-1_LVa</name>
    <dbReference type="NCBI Taxonomy" id="2984273"/>
    <lineage>
        <taxon>Viruses</taxon>
        <taxon>Viruses incertae sedis</taxon>
        <taxon>Naldaviricetes</taxon>
        <taxon>Nimaviridae</taxon>
    </lineage>
</organism>
<protein>
    <submittedName>
        <fullName evidence="1">Uncharacterized protein</fullName>
    </submittedName>
</protein>
<reference evidence="1" key="1">
    <citation type="submission" date="2022-10" db="EMBL/GenBank/DDBJ databases">
        <title>Genome sequences of endogenous nimaviruses in decapod crustaceans.</title>
        <authorList>
            <person name="Kawato S."/>
            <person name="Nozaki R."/>
            <person name="Kondo H."/>
            <person name="Hirono I."/>
        </authorList>
    </citation>
    <scope>NUCLEOTIDE SEQUENCE</scope>
    <source>
        <strain evidence="1">Lva-Nima_1</strain>
    </source>
</reference>
<name>A0A9C7F030_9VIRU</name>
<evidence type="ECO:0000313" key="1">
    <source>
        <dbReference type="EMBL" id="BDT62091.1"/>
    </source>
</evidence>
<accession>A0A9C7F030</accession>
<dbReference type="EMBL" id="LC738872">
    <property type="protein sequence ID" value="BDT62091.1"/>
    <property type="molecule type" value="Genomic_DNA"/>
</dbReference>
<sequence length="204" mass="23997">MNLINNDNYVVRSITSTNSLIDSKTFLCSEADVLIIILNEKFTSQQIPNVLRLLSSILRKDFINKTLLMLSYFNQNKIKNQKHYFILAKRHSKHLKLYSCFIDKDERIDCALEWKTRQPLLSRWFPLTNSSNTYTNIIKKNPIFIFIGQCIPSVLRQFIDSSQELTRKVIYLTTEEDSTNINFDHVLNHIPHHCTITIHILRLI</sequence>
<proteinExistence type="predicted"/>